<dbReference type="PANTHER" id="PTHR11851">
    <property type="entry name" value="METALLOPROTEASE"/>
    <property type="match status" value="1"/>
</dbReference>
<evidence type="ECO:0000313" key="3">
    <source>
        <dbReference type="EMBL" id="MBB3984774.1"/>
    </source>
</evidence>
<dbReference type="Gene3D" id="3.30.830.10">
    <property type="entry name" value="Metalloenzyme, LuxS/M16 peptidase-like"/>
    <property type="match status" value="2"/>
</dbReference>
<gene>
    <name evidence="3" type="ORF">GGQ68_001090</name>
</gene>
<sequence length="438" mass="47618">MKRFVLAFGLILGATVAHAEIDIQEVESSGGFDAWLVEDHTIPFVALELRFRGGGSLDLEGKRGATNLMVGLLEEGAADMDSRGFAEAKEAIAAEISYGMTDDVVRISTQFLTETQDDAVSLLRASLVEPTFDEESIERVRQQVLSSLQSDATDPDKILSRTFDAMVFGEHPYATDYNGTIESVATLTRDDIVTAWHNAIAQDRVYVSAAGDITAEELGALMDRVLTDLPEQGAPEPEDIDVVTEAGVTVVPFETPQAVAMFGHGGMERDDPDFFAAYVMNTIFGEGGFESRLMNEVREKRGLTYGIYSYLVPKDHAELVVGRVASSNDRIGEAIDVIRDEWAKLAETGVTEAELEQAKTYLTGAYPLRFEGNGPIAKILVGMQMDGLSPDYVTDRNANIEAVTLDDIKRVAAELMKPDELAFVVVGQPEGLSDTVGQ</sequence>
<evidence type="ECO:0000259" key="2">
    <source>
        <dbReference type="Pfam" id="PF05193"/>
    </source>
</evidence>
<accession>A0A7W6DLI3</accession>
<evidence type="ECO:0000313" key="4">
    <source>
        <dbReference type="Proteomes" id="UP000541426"/>
    </source>
</evidence>
<organism evidence="3 4">
    <name type="scientific">Sagittula marina</name>
    <dbReference type="NCBI Taxonomy" id="943940"/>
    <lineage>
        <taxon>Bacteria</taxon>
        <taxon>Pseudomonadati</taxon>
        <taxon>Pseudomonadota</taxon>
        <taxon>Alphaproteobacteria</taxon>
        <taxon>Rhodobacterales</taxon>
        <taxon>Roseobacteraceae</taxon>
        <taxon>Sagittula</taxon>
    </lineage>
</organism>
<dbReference type="SUPFAM" id="SSF63411">
    <property type="entry name" value="LuxS/MPP-like metallohydrolase"/>
    <property type="match status" value="2"/>
</dbReference>
<feature type="chain" id="PRO_5031439921" evidence="1">
    <location>
        <begin position="20"/>
        <end position="438"/>
    </location>
</feature>
<reference evidence="3 4" key="1">
    <citation type="submission" date="2020-08" db="EMBL/GenBank/DDBJ databases">
        <title>Genomic Encyclopedia of Type Strains, Phase IV (KMG-IV): sequencing the most valuable type-strain genomes for metagenomic binning, comparative biology and taxonomic classification.</title>
        <authorList>
            <person name="Goeker M."/>
        </authorList>
    </citation>
    <scope>NUCLEOTIDE SEQUENCE [LARGE SCALE GENOMIC DNA]</scope>
    <source>
        <strain evidence="3 4">DSM 102235</strain>
    </source>
</reference>
<dbReference type="PANTHER" id="PTHR11851:SF224">
    <property type="entry name" value="PROCESSING PROTEASE"/>
    <property type="match status" value="1"/>
</dbReference>
<dbReference type="InterPro" id="IPR011249">
    <property type="entry name" value="Metalloenz_LuxS/M16"/>
</dbReference>
<keyword evidence="1" id="KW-0732">Signal</keyword>
<dbReference type="EMBL" id="JACIEJ010000002">
    <property type="protein sequence ID" value="MBB3984774.1"/>
    <property type="molecule type" value="Genomic_DNA"/>
</dbReference>
<protein>
    <submittedName>
        <fullName evidence="3">Zinc protease</fullName>
        <ecNumber evidence="3">3.4.24.-</ecNumber>
    </submittedName>
</protein>
<keyword evidence="3" id="KW-0645">Protease</keyword>
<comment type="caution">
    <text evidence="3">The sequence shown here is derived from an EMBL/GenBank/DDBJ whole genome shotgun (WGS) entry which is preliminary data.</text>
</comment>
<dbReference type="GO" id="GO:0046872">
    <property type="term" value="F:metal ion binding"/>
    <property type="evidence" value="ECO:0007669"/>
    <property type="project" value="InterPro"/>
</dbReference>
<dbReference type="AlphaFoldDB" id="A0A7W6DLI3"/>
<dbReference type="RefSeq" id="WP_183963679.1">
    <property type="nucleotide sequence ID" value="NZ_BAABBZ010000014.1"/>
</dbReference>
<keyword evidence="4" id="KW-1185">Reference proteome</keyword>
<dbReference type="GO" id="GO:0006508">
    <property type="term" value="P:proteolysis"/>
    <property type="evidence" value="ECO:0007669"/>
    <property type="project" value="UniProtKB-KW"/>
</dbReference>
<dbReference type="GO" id="GO:0008233">
    <property type="term" value="F:peptidase activity"/>
    <property type="evidence" value="ECO:0007669"/>
    <property type="project" value="UniProtKB-KW"/>
</dbReference>
<dbReference type="InterPro" id="IPR050361">
    <property type="entry name" value="MPP/UQCRC_Complex"/>
</dbReference>
<dbReference type="InterPro" id="IPR007863">
    <property type="entry name" value="Peptidase_M16_C"/>
</dbReference>
<feature type="signal peptide" evidence="1">
    <location>
        <begin position="1"/>
        <end position="19"/>
    </location>
</feature>
<proteinExistence type="predicted"/>
<dbReference type="Proteomes" id="UP000541426">
    <property type="component" value="Unassembled WGS sequence"/>
</dbReference>
<dbReference type="EC" id="3.4.24.-" evidence="3"/>
<name>A0A7W6DLI3_9RHOB</name>
<feature type="domain" description="Peptidase M16 C-terminal" evidence="2">
    <location>
        <begin position="187"/>
        <end position="361"/>
    </location>
</feature>
<keyword evidence="3" id="KW-0378">Hydrolase</keyword>
<dbReference type="Pfam" id="PF05193">
    <property type="entry name" value="Peptidase_M16_C"/>
    <property type="match status" value="1"/>
</dbReference>
<evidence type="ECO:0000256" key="1">
    <source>
        <dbReference type="SAM" id="SignalP"/>
    </source>
</evidence>